<gene>
    <name evidence="1" type="ORF">CPELLU_LOCUS15437</name>
</gene>
<protein>
    <submittedName>
        <fullName evidence="1">20883_t:CDS:1</fullName>
    </submittedName>
</protein>
<evidence type="ECO:0000313" key="2">
    <source>
        <dbReference type="Proteomes" id="UP000789759"/>
    </source>
</evidence>
<dbReference type="Proteomes" id="UP000789759">
    <property type="component" value="Unassembled WGS sequence"/>
</dbReference>
<dbReference type="EMBL" id="CAJVQA010020335">
    <property type="protein sequence ID" value="CAG8763110.1"/>
    <property type="molecule type" value="Genomic_DNA"/>
</dbReference>
<accession>A0A9N9J5C9</accession>
<name>A0A9N9J5C9_9GLOM</name>
<evidence type="ECO:0000313" key="1">
    <source>
        <dbReference type="EMBL" id="CAG8763110.1"/>
    </source>
</evidence>
<sequence>EDPCYDGWIYQYGNDNVEKSAEISNFGRWPFIRCRREPR</sequence>
<comment type="caution">
    <text evidence="1">The sequence shown here is derived from an EMBL/GenBank/DDBJ whole genome shotgun (WGS) entry which is preliminary data.</text>
</comment>
<dbReference type="AlphaFoldDB" id="A0A9N9J5C9"/>
<feature type="non-terminal residue" evidence="1">
    <location>
        <position position="1"/>
    </location>
</feature>
<reference evidence="1" key="1">
    <citation type="submission" date="2021-06" db="EMBL/GenBank/DDBJ databases">
        <authorList>
            <person name="Kallberg Y."/>
            <person name="Tangrot J."/>
            <person name="Rosling A."/>
        </authorList>
    </citation>
    <scope>NUCLEOTIDE SEQUENCE</scope>
    <source>
        <strain evidence="1">FL966</strain>
    </source>
</reference>
<organism evidence="1 2">
    <name type="scientific">Cetraspora pellucida</name>
    <dbReference type="NCBI Taxonomy" id="1433469"/>
    <lineage>
        <taxon>Eukaryota</taxon>
        <taxon>Fungi</taxon>
        <taxon>Fungi incertae sedis</taxon>
        <taxon>Mucoromycota</taxon>
        <taxon>Glomeromycotina</taxon>
        <taxon>Glomeromycetes</taxon>
        <taxon>Diversisporales</taxon>
        <taxon>Gigasporaceae</taxon>
        <taxon>Cetraspora</taxon>
    </lineage>
</organism>
<keyword evidence="2" id="KW-1185">Reference proteome</keyword>
<proteinExistence type="predicted"/>